<feature type="compositionally biased region" description="Polar residues" evidence="1">
    <location>
        <begin position="59"/>
        <end position="84"/>
    </location>
</feature>
<dbReference type="Proteomes" id="UP000824890">
    <property type="component" value="Unassembled WGS sequence"/>
</dbReference>
<feature type="region of interest" description="Disordered" evidence="1">
    <location>
        <begin position="1"/>
        <end position="175"/>
    </location>
</feature>
<feature type="compositionally biased region" description="Basic residues" evidence="1">
    <location>
        <begin position="37"/>
        <end position="47"/>
    </location>
</feature>
<evidence type="ECO:0000313" key="2">
    <source>
        <dbReference type="EMBL" id="KAH0940679.1"/>
    </source>
</evidence>
<organism evidence="2 3">
    <name type="scientific">Brassica napus</name>
    <name type="common">Rape</name>
    <dbReference type="NCBI Taxonomy" id="3708"/>
    <lineage>
        <taxon>Eukaryota</taxon>
        <taxon>Viridiplantae</taxon>
        <taxon>Streptophyta</taxon>
        <taxon>Embryophyta</taxon>
        <taxon>Tracheophyta</taxon>
        <taxon>Spermatophyta</taxon>
        <taxon>Magnoliopsida</taxon>
        <taxon>eudicotyledons</taxon>
        <taxon>Gunneridae</taxon>
        <taxon>Pentapetalae</taxon>
        <taxon>rosids</taxon>
        <taxon>malvids</taxon>
        <taxon>Brassicales</taxon>
        <taxon>Brassicaceae</taxon>
        <taxon>Brassiceae</taxon>
        <taxon>Brassica</taxon>
    </lineage>
</organism>
<keyword evidence="3" id="KW-1185">Reference proteome</keyword>
<proteinExistence type="predicted"/>
<evidence type="ECO:0000313" key="3">
    <source>
        <dbReference type="Proteomes" id="UP000824890"/>
    </source>
</evidence>
<feature type="compositionally biased region" description="Basic and acidic residues" evidence="1">
    <location>
        <begin position="135"/>
        <end position="147"/>
    </location>
</feature>
<feature type="compositionally biased region" description="Basic and acidic residues" evidence="1">
    <location>
        <begin position="1"/>
        <end position="11"/>
    </location>
</feature>
<accession>A0ABQ8EG62</accession>
<name>A0ABQ8EG62_BRANA</name>
<comment type="caution">
    <text evidence="2">The sequence shown here is derived from an EMBL/GenBank/DDBJ whole genome shotgun (WGS) entry which is preliminary data.</text>
</comment>
<dbReference type="EMBL" id="JAGKQM010000001">
    <property type="protein sequence ID" value="KAH0940679.1"/>
    <property type="molecule type" value="Genomic_DNA"/>
</dbReference>
<evidence type="ECO:0000256" key="1">
    <source>
        <dbReference type="SAM" id="MobiDB-lite"/>
    </source>
</evidence>
<feature type="compositionally biased region" description="Basic residues" evidence="1">
    <location>
        <begin position="124"/>
        <end position="134"/>
    </location>
</feature>
<gene>
    <name evidence="2" type="ORF">HID58_000316</name>
</gene>
<reference evidence="2 3" key="1">
    <citation type="submission" date="2021-05" db="EMBL/GenBank/DDBJ databases">
        <title>Genome Assembly of Synthetic Allotetraploid Brassica napus Reveals Homoeologous Exchanges between Subgenomes.</title>
        <authorList>
            <person name="Davis J.T."/>
        </authorList>
    </citation>
    <scope>NUCLEOTIDE SEQUENCE [LARGE SCALE GENOMIC DNA]</scope>
    <source>
        <strain evidence="3">cv. Da-Ae</strain>
        <tissue evidence="2">Seedling</tissue>
    </source>
</reference>
<protein>
    <submittedName>
        <fullName evidence="2">Uncharacterized protein</fullName>
    </submittedName>
</protein>
<sequence length="216" mass="25409">MTRTKPNKETKPNIQETEDLNNGPHLKTFMGKQPNKGNRRGRPPRVRSTHDSKTRVKPETTTSSGKKPNATGSSFQKKPSSIDSKYSDHRRLKSRVSGEVKNLNRRSNQNRRKRRYSAAEFRRQSRRSRCYRSHRFPESKAGRPSKEHMRRRKQGSVGNTETGKPKKKKTSNSLILRTNFKPSEIFFFDKKVEEFERTNLSLREERENPRFTVFWS</sequence>
<feature type="compositionally biased region" description="Basic and acidic residues" evidence="1">
    <location>
        <begin position="48"/>
        <end position="58"/>
    </location>
</feature>